<organism evidence="1 2">
    <name type="scientific">Favolaschia claudopus</name>
    <dbReference type="NCBI Taxonomy" id="2862362"/>
    <lineage>
        <taxon>Eukaryota</taxon>
        <taxon>Fungi</taxon>
        <taxon>Dikarya</taxon>
        <taxon>Basidiomycota</taxon>
        <taxon>Agaricomycotina</taxon>
        <taxon>Agaricomycetes</taxon>
        <taxon>Agaricomycetidae</taxon>
        <taxon>Agaricales</taxon>
        <taxon>Marasmiineae</taxon>
        <taxon>Mycenaceae</taxon>
        <taxon>Favolaschia</taxon>
    </lineage>
</organism>
<keyword evidence="2" id="KW-1185">Reference proteome</keyword>
<evidence type="ECO:0000313" key="1">
    <source>
        <dbReference type="EMBL" id="KAK6991807.1"/>
    </source>
</evidence>
<sequence>MFRRRPLQILDTDLEPGSALPDLNRSPHLPLELERIVFELAALEDWTEIPWLMRTAWRVKQWLEPLLYRTLWVYPSVAMDPGMANPDFAEVPQISTANMLRLISRKSNSFLAASVRHLFINLDFGDRPCLLQILILNACPELTDLYLYDTATSSDHLPLLCRLKWLSHLAIRVSDLFPRRFANFGSPLFRNVTHLQLLDHHSTLPVLLGQSLSLAPCLSHVAFSFFTDVLEVHDSVRVNTQERPTV</sequence>
<dbReference type="EMBL" id="JAWWNJ010000115">
    <property type="protein sequence ID" value="KAK6991807.1"/>
    <property type="molecule type" value="Genomic_DNA"/>
</dbReference>
<gene>
    <name evidence="1" type="ORF">R3P38DRAFT_229330</name>
</gene>
<dbReference type="Proteomes" id="UP001362999">
    <property type="component" value="Unassembled WGS sequence"/>
</dbReference>
<evidence type="ECO:0000313" key="2">
    <source>
        <dbReference type="Proteomes" id="UP001362999"/>
    </source>
</evidence>
<evidence type="ECO:0008006" key="3">
    <source>
        <dbReference type="Google" id="ProtNLM"/>
    </source>
</evidence>
<accession>A0AAV9ZSU7</accession>
<dbReference type="AlphaFoldDB" id="A0AAV9ZSU7"/>
<proteinExistence type="predicted"/>
<comment type="caution">
    <text evidence="1">The sequence shown here is derived from an EMBL/GenBank/DDBJ whole genome shotgun (WGS) entry which is preliminary data.</text>
</comment>
<name>A0AAV9ZSU7_9AGAR</name>
<reference evidence="1 2" key="1">
    <citation type="journal article" date="2024" name="J Genomics">
        <title>Draft genome sequencing and assembly of Favolaschia claudopus CIRM-BRFM 2984 isolated from oak limbs.</title>
        <authorList>
            <person name="Navarro D."/>
            <person name="Drula E."/>
            <person name="Chaduli D."/>
            <person name="Cazenave R."/>
            <person name="Ahrendt S."/>
            <person name="Wang J."/>
            <person name="Lipzen A."/>
            <person name="Daum C."/>
            <person name="Barry K."/>
            <person name="Grigoriev I.V."/>
            <person name="Favel A."/>
            <person name="Rosso M.N."/>
            <person name="Martin F."/>
        </authorList>
    </citation>
    <scope>NUCLEOTIDE SEQUENCE [LARGE SCALE GENOMIC DNA]</scope>
    <source>
        <strain evidence="1 2">CIRM-BRFM 2984</strain>
    </source>
</reference>
<protein>
    <recommendedName>
        <fullName evidence="3">F-box domain-containing protein</fullName>
    </recommendedName>
</protein>